<dbReference type="STRING" id="643562.Daes_2839"/>
<name>E6VY21_PSEA9</name>
<reference evidence="2 3" key="2">
    <citation type="journal article" date="2014" name="Genome Announc.">
        <title>Complete Genome Sequence of the Subsurface, Mesophilic Sulfate-Reducing Bacterium Desulfovibrio aespoeensis Aspo-2.</title>
        <authorList>
            <person name="Pedersen K."/>
            <person name="Bengtsson A."/>
            <person name="Edlund J."/>
            <person name="Rabe L."/>
            <person name="Hazen T."/>
            <person name="Chakraborty R."/>
            <person name="Goodwin L."/>
            <person name="Shapiro N."/>
        </authorList>
    </citation>
    <scope>NUCLEOTIDE SEQUENCE [LARGE SCALE GENOMIC DNA]</scope>
    <source>
        <strain evidence="3">ATCC 700646 / DSM 10631 / Aspo-2</strain>
    </source>
</reference>
<reference evidence="3" key="1">
    <citation type="submission" date="2010-12" db="EMBL/GenBank/DDBJ databases">
        <title>Complete sequence of Desulfovibrio aespoeensis Aspo-2.</title>
        <authorList>
            <consortium name="US DOE Joint Genome Institute"/>
            <person name="Lucas S."/>
            <person name="Copeland A."/>
            <person name="Lapidus A."/>
            <person name="Cheng J.-F."/>
            <person name="Goodwin L."/>
            <person name="Pitluck S."/>
            <person name="Chertkov O."/>
            <person name="Misra M."/>
            <person name="Detter J.C."/>
            <person name="Han C."/>
            <person name="Tapia R."/>
            <person name="Land M."/>
            <person name="Hauser L."/>
            <person name="Kyrpides N."/>
            <person name="Ivanova N."/>
            <person name="Ovchinnikova G."/>
            <person name="Pedersen K."/>
            <person name="Jagevall S."/>
            <person name="Hazen T."/>
            <person name="Woyke T."/>
        </authorList>
    </citation>
    <scope>NUCLEOTIDE SEQUENCE [LARGE SCALE GENOMIC DNA]</scope>
    <source>
        <strain evidence="3">ATCC 700646 / DSM 10631 / Aspo-2</strain>
    </source>
</reference>
<dbReference type="SUPFAM" id="SSF53756">
    <property type="entry name" value="UDP-Glycosyltransferase/glycogen phosphorylase"/>
    <property type="match status" value="1"/>
</dbReference>
<dbReference type="HOGENOM" id="CLU_838687_0_0_7"/>
<gene>
    <name evidence="2" type="ordered locus">Daes_2839</name>
</gene>
<dbReference type="AlphaFoldDB" id="E6VY21"/>
<accession>E6VY21</accession>
<evidence type="ECO:0000313" key="3">
    <source>
        <dbReference type="Proteomes" id="UP000002191"/>
    </source>
</evidence>
<dbReference type="EMBL" id="CP002431">
    <property type="protein sequence ID" value="ADU63835.1"/>
    <property type="molecule type" value="Genomic_DNA"/>
</dbReference>
<sequence length="330" mass="36855">MPSRTIAWVGGIYFRDSFAALGHTVIHIPMEHPEILDWEALVHRAGCVPDVVFYADRSLPPPFVGVERFPCLTAFYAIDSHIHTWYPLYAQGFDLAAVSLRDHLPRFRQRLRDGQVLWLPPYPLRNEHPPASPPKKEWDLLFAGKVDPATTPGRHAMLREIRARFPGLVVRQGEFADLFPRARVVLNIAEQGDLNFRVFEALACGACLLTPEVGHGQSLLFTEGVHLTTYPPHDVDRLVELACALLDDPARCEAMGRAGSAEIDAHHRAHHRARALADALDAMPPDTVAARLARADAIRARYLRLVYLHWAEACDDPVRRARYLAAGSGA</sequence>
<dbReference type="InterPro" id="IPR055259">
    <property type="entry name" value="YkvP/CgeB_Glyco_trans-like"/>
</dbReference>
<dbReference type="Pfam" id="PF13524">
    <property type="entry name" value="Glyco_trans_1_2"/>
    <property type="match status" value="1"/>
</dbReference>
<evidence type="ECO:0000259" key="1">
    <source>
        <dbReference type="Pfam" id="PF13524"/>
    </source>
</evidence>
<dbReference type="eggNOG" id="COG4641">
    <property type="taxonomic scope" value="Bacteria"/>
</dbReference>
<evidence type="ECO:0000313" key="2">
    <source>
        <dbReference type="EMBL" id="ADU63835.1"/>
    </source>
</evidence>
<feature type="domain" description="Spore protein YkvP/CgeB glycosyl transferase-like" evidence="1">
    <location>
        <begin position="170"/>
        <end position="277"/>
    </location>
</feature>
<dbReference type="Proteomes" id="UP000002191">
    <property type="component" value="Chromosome"/>
</dbReference>
<proteinExistence type="predicted"/>
<keyword evidence="3" id="KW-1185">Reference proteome</keyword>
<dbReference type="KEGG" id="das:Daes_2839"/>
<protein>
    <recommendedName>
        <fullName evidence="1">Spore protein YkvP/CgeB glycosyl transferase-like domain-containing protein</fullName>
    </recommendedName>
</protein>
<dbReference type="Gene3D" id="3.40.50.2000">
    <property type="entry name" value="Glycogen Phosphorylase B"/>
    <property type="match status" value="1"/>
</dbReference>
<organism evidence="2 3">
    <name type="scientific">Pseudodesulfovibrio aespoeensis (strain ATCC 700646 / DSM 10631 / Aspo-2)</name>
    <name type="common">Desulfovibrio aespoeensis</name>
    <dbReference type="NCBI Taxonomy" id="643562"/>
    <lineage>
        <taxon>Bacteria</taxon>
        <taxon>Pseudomonadati</taxon>
        <taxon>Thermodesulfobacteriota</taxon>
        <taxon>Desulfovibrionia</taxon>
        <taxon>Desulfovibrionales</taxon>
        <taxon>Desulfovibrionaceae</taxon>
    </lineage>
</organism>
<dbReference type="RefSeq" id="WP_013515738.1">
    <property type="nucleotide sequence ID" value="NC_014844.1"/>
</dbReference>